<evidence type="ECO:0000259" key="2">
    <source>
        <dbReference type="Pfam" id="PF14230"/>
    </source>
</evidence>
<keyword evidence="1" id="KW-0812">Transmembrane</keyword>
<dbReference type="Proteomes" id="UP000465785">
    <property type="component" value="Chromosome"/>
</dbReference>
<proteinExistence type="predicted"/>
<dbReference type="InterPro" id="IPR025637">
    <property type="entry name" value="DUF4333"/>
</dbReference>
<evidence type="ECO:0000313" key="3">
    <source>
        <dbReference type="EMBL" id="BBY95763.1"/>
    </source>
</evidence>
<accession>A0A9W4BF08</accession>
<keyword evidence="1" id="KW-1133">Transmembrane helix</keyword>
<protein>
    <recommendedName>
        <fullName evidence="2">DUF4333 domain-containing protein</fullName>
    </recommendedName>
</protein>
<keyword evidence="1" id="KW-0472">Membrane</keyword>
<evidence type="ECO:0000256" key="1">
    <source>
        <dbReference type="SAM" id="Phobius"/>
    </source>
</evidence>
<dbReference type="KEGG" id="mgau:MGALJ_54320"/>
<dbReference type="AlphaFoldDB" id="A0A9W4BF08"/>
<feature type="transmembrane region" description="Helical" evidence="1">
    <location>
        <begin position="20"/>
        <end position="39"/>
    </location>
</feature>
<sequence length="194" mass="21060">MREPGRTPVARVSYAYREFVIVAVPRVAVAAIAAPMLFLTACNFSFSAGGPDYDKLEKSISDELKGTYSEITPNAPKVTCPRDQPDPEKGDTFICTAEVEGEPVRVEVKVADDDGNVDFTTLDVVYDMARTGRLLGEDIESKMGFPVTVRCGSGVKIVPIGDSFTCTAVDENSVEKTVEVTAVEIGKDNWRIID</sequence>
<dbReference type="Pfam" id="PF14230">
    <property type="entry name" value="DUF4333"/>
    <property type="match status" value="1"/>
</dbReference>
<reference evidence="3 4" key="1">
    <citation type="journal article" date="2019" name="Emerg. Microbes Infect.">
        <title>Comprehensive subspecies identification of 175 nontuberculous mycobacteria species based on 7547 genomic profiles.</title>
        <authorList>
            <person name="Matsumoto Y."/>
            <person name="Kinjo T."/>
            <person name="Motooka D."/>
            <person name="Nabeya D."/>
            <person name="Jung N."/>
            <person name="Uechi K."/>
            <person name="Horii T."/>
            <person name="Iida T."/>
            <person name="Fujita J."/>
            <person name="Nakamura S."/>
        </authorList>
    </citation>
    <scope>NUCLEOTIDE SEQUENCE [LARGE SCALE GENOMIC DNA]</scope>
    <source>
        <strain evidence="3 4">JCM 6399</strain>
    </source>
</reference>
<dbReference type="EMBL" id="AP022601">
    <property type="protein sequence ID" value="BBY95763.1"/>
    <property type="molecule type" value="Genomic_DNA"/>
</dbReference>
<name>A0A9W4BF08_9MYCO</name>
<organism evidence="3 4">
    <name type="scientific">Mycobacterium gallinarum</name>
    <dbReference type="NCBI Taxonomy" id="39689"/>
    <lineage>
        <taxon>Bacteria</taxon>
        <taxon>Bacillati</taxon>
        <taxon>Actinomycetota</taxon>
        <taxon>Actinomycetes</taxon>
        <taxon>Mycobacteriales</taxon>
        <taxon>Mycobacteriaceae</taxon>
        <taxon>Mycobacterium</taxon>
    </lineage>
</organism>
<feature type="domain" description="DUF4333" evidence="2">
    <location>
        <begin position="40"/>
        <end position="115"/>
    </location>
</feature>
<evidence type="ECO:0000313" key="4">
    <source>
        <dbReference type="Proteomes" id="UP000465785"/>
    </source>
</evidence>
<gene>
    <name evidence="3" type="ORF">MGALJ_54320</name>
</gene>
<keyword evidence="4" id="KW-1185">Reference proteome</keyword>